<sequence>MLSARIYLAEQSSLIFVWSVLRIVYVFNHLGHDMNKPEPHIGSFKILVSKCQTGCYSTIIVAM</sequence>
<organism evidence="1">
    <name type="scientific">Rhizophora mucronata</name>
    <name type="common">Asiatic mangrove</name>
    <dbReference type="NCBI Taxonomy" id="61149"/>
    <lineage>
        <taxon>Eukaryota</taxon>
        <taxon>Viridiplantae</taxon>
        <taxon>Streptophyta</taxon>
        <taxon>Embryophyta</taxon>
        <taxon>Tracheophyta</taxon>
        <taxon>Spermatophyta</taxon>
        <taxon>Magnoliopsida</taxon>
        <taxon>eudicotyledons</taxon>
        <taxon>Gunneridae</taxon>
        <taxon>Pentapetalae</taxon>
        <taxon>rosids</taxon>
        <taxon>fabids</taxon>
        <taxon>Malpighiales</taxon>
        <taxon>Rhizophoraceae</taxon>
        <taxon>Rhizophora</taxon>
    </lineage>
</organism>
<dbReference type="EMBL" id="GGEC01087878">
    <property type="protein sequence ID" value="MBX68362.1"/>
    <property type="molecule type" value="Transcribed_RNA"/>
</dbReference>
<proteinExistence type="predicted"/>
<protein>
    <submittedName>
        <fullName evidence="1">Uncharacterized protein</fullName>
    </submittedName>
</protein>
<evidence type="ECO:0000313" key="1">
    <source>
        <dbReference type="EMBL" id="MBX68362.1"/>
    </source>
</evidence>
<dbReference type="AlphaFoldDB" id="A0A2P2QMX0"/>
<accession>A0A2P2QMX0</accession>
<reference evidence="1" key="1">
    <citation type="submission" date="2018-02" db="EMBL/GenBank/DDBJ databases">
        <title>Rhizophora mucronata_Transcriptome.</title>
        <authorList>
            <person name="Meera S.P."/>
            <person name="Sreeshan A."/>
            <person name="Augustine A."/>
        </authorList>
    </citation>
    <scope>NUCLEOTIDE SEQUENCE</scope>
    <source>
        <tissue evidence="1">Leaf</tissue>
    </source>
</reference>
<name>A0A2P2QMX0_RHIMU</name>